<organism evidence="2 3">
    <name type="scientific">Hibiscus sabdariffa</name>
    <name type="common">roselle</name>
    <dbReference type="NCBI Taxonomy" id="183260"/>
    <lineage>
        <taxon>Eukaryota</taxon>
        <taxon>Viridiplantae</taxon>
        <taxon>Streptophyta</taxon>
        <taxon>Embryophyta</taxon>
        <taxon>Tracheophyta</taxon>
        <taxon>Spermatophyta</taxon>
        <taxon>Magnoliopsida</taxon>
        <taxon>eudicotyledons</taxon>
        <taxon>Gunneridae</taxon>
        <taxon>Pentapetalae</taxon>
        <taxon>rosids</taxon>
        <taxon>malvids</taxon>
        <taxon>Malvales</taxon>
        <taxon>Malvaceae</taxon>
        <taxon>Malvoideae</taxon>
        <taxon>Hibiscus</taxon>
    </lineage>
</organism>
<name>A0ABR2TFC1_9ROSI</name>
<dbReference type="Proteomes" id="UP001396334">
    <property type="component" value="Unassembled WGS sequence"/>
</dbReference>
<dbReference type="EMBL" id="JBBPBN010000006">
    <property type="protein sequence ID" value="KAK9036191.1"/>
    <property type="molecule type" value="Genomic_DNA"/>
</dbReference>
<protein>
    <submittedName>
        <fullName evidence="2">Uncharacterized protein</fullName>
    </submittedName>
</protein>
<accession>A0ABR2TFC1</accession>
<reference evidence="2 3" key="1">
    <citation type="journal article" date="2024" name="G3 (Bethesda)">
        <title>Genome assembly of Hibiscus sabdariffa L. provides insights into metabolisms of medicinal natural products.</title>
        <authorList>
            <person name="Kim T."/>
        </authorList>
    </citation>
    <scope>NUCLEOTIDE SEQUENCE [LARGE SCALE GENOMIC DNA]</scope>
    <source>
        <strain evidence="2">TK-2024</strain>
        <tissue evidence="2">Old leaves</tissue>
    </source>
</reference>
<keyword evidence="3" id="KW-1185">Reference proteome</keyword>
<evidence type="ECO:0000313" key="2">
    <source>
        <dbReference type="EMBL" id="KAK9036191.1"/>
    </source>
</evidence>
<evidence type="ECO:0000313" key="3">
    <source>
        <dbReference type="Proteomes" id="UP001396334"/>
    </source>
</evidence>
<sequence length="205" mass="22617">MLPSIRKAQLGFKQACVSVKQTACCVAVFCIASTKSDGSLERSTRLAQNKKSGAKGNASLLRLVASSAAAYLRSTQDLEERRGDEDEDEDEDEVARVDNLGGEEIFIDGRKVPLMLRLISIKISLAIGFRGRNAKYNTAAIFSIPYAKGDVSFLRFVPAAFSRSRQDLEERRGDEDEVARVDNLGGEEFIDGRKVPSELGFFPRF</sequence>
<evidence type="ECO:0000256" key="1">
    <source>
        <dbReference type="SAM" id="MobiDB-lite"/>
    </source>
</evidence>
<gene>
    <name evidence="2" type="ORF">V6N11_078200</name>
</gene>
<feature type="region of interest" description="Disordered" evidence="1">
    <location>
        <begin position="75"/>
        <end position="94"/>
    </location>
</feature>
<proteinExistence type="predicted"/>
<comment type="caution">
    <text evidence="2">The sequence shown here is derived from an EMBL/GenBank/DDBJ whole genome shotgun (WGS) entry which is preliminary data.</text>
</comment>